<dbReference type="AlphaFoldDB" id="A0A7J3G4J7"/>
<sequence length="163" mass="18968">MNNGLSMSFWKLSPQRRCELVWDRVKQMFNAVRYVPKKKAAAIEMYMPTSIYIYDVTIKSQTYIMKNFHSKFYEIGDSDHYTVVHIHIRPPFLKDGYTIYFQSKPVTIVSHRDSTCIATVAKSYKVSDVLHACYIPLTVGPELKYMAEMRGLLLTPENMARNP</sequence>
<name>A0A7J3G4J7_CALS0</name>
<reference evidence="1" key="1">
    <citation type="journal article" date="2020" name="mSystems">
        <title>Genome- and Community-Level Interaction Insights into Carbon Utilization and Element Cycling Functions of Hydrothermarchaeota in Hydrothermal Sediment.</title>
        <authorList>
            <person name="Zhou Z."/>
            <person name="Liu Y."/>
            <person name="Xu W."/>
            <person name="Pan J."/>
            <person name="Luo Z.H."/>
            <person name="Li M."/>
        </authorList>
    </citation>
    <scope>NUCLEOTIDE SEQUENCE [LARGE SCALE GENOMIC DNA]</scope>
    <source>
        <strain evidence="1">SpSt-669</strain>
    </source>
</reference>
<accession>A0A7J3G4J7</accession>
<organism evidence="1">
    <name type="scientific">Caldiarchaeum subterraneum</name>
    <dbReference type="NCBI Taxonomy" id="311458"/>
    <lineage>
        <taxon>Archaea</taxon>
        <taxon>Nitrososphaerota</taxon>
        <taxon>Candidatus Caldarchaeales</taxon>
        <taxon>Candidatus Caldarchaeaceae</taxon>
        <taxon>Candidatus Caldarchaeum</taxon>
    </lineage>
</organism>
<proteinExistence type="predicted"/>
<protein>
    <submittedName>
        <fullName evidence="1">Uncharacterized protein</fullName>
    </submittedName>
</protein>
<evidence type="ECO:0000313" key="1">
    <source>
        <dbReference type="EMBL" id="HGL40687.1"/>
    </source>
</evidence>
<gene>
    <name evidence="1" type="ORF">ENU43_03355</name>
</gene>
<comment type="caution">
    <text evidence="1">The sequence shown here is derived from an EMBL/GenBank/DDBJ whole genome shotgun (WGS) entry which is preliminary data.</text>
</comment>
<dbReference type="EMBL" id="DTCM01000039">
    <property type="protein sequence ID" value="HGL40687.1"/>
    <property type="molecule type" value="Genomic_DNA"/>
</dbReference>